<feature type="signal peptide" evidence="2">
    <location>
        <begin position="1"/>
        <end position="20"/>
    </location>
</feature>
<proteinExistence type="predicted"/>
<keyword evidence="5" id="KW-1185">Reference proteome</keyword>
<evidence type="ECO:0000256" key="1">
    <source>
        <dbReference type="ARBA" id="ARBA00023157"/>
    </source>
</evidence>
<evidence type="ECO:0000313" key="5">
    <source>
        <dbReference type="Proteomes" id="UP001153292"/>
    </source>
</evidence>
<dbReference type="SUPFAM" id="SSF56436">
    <property type="entry name" value="C-type lectin-like"/>
    <property type="match status" value="2"/>
</dbReference>
<evidence type="ECO:0000256" key="2">
    <source>
        <dbReference type="SAM" id="SignalP"/>
    </source>
</evidence>
<gene>
    <name evidence="4" type="ORF">CHILSU_LOCUS1195</name>
</gene>
<feature type="domain" description="C-type lectin" evidence="3">
    <location>
        <begin position="181"/>
        <end position="315"/>
    </location>
</feature>
<dbReference type="CDD" id="cd00037">
    <property type="entry name" value="CLECT"/>
    <property type="match status" value="2"/>
</dbReference>
<sequence>MQLVFICVVFLSIYLNTSIATYVTEPGTGKTGFRHDYQYRKDAKGWFKFHQIPATWENARIKCFHEGAVLASPLNKEIHTVMQDILKDERQMAFTGIQSLTSVGDYFSIEGVHFSEMPIEWRADEPNNLGDEEHCLAMWRDGTLADVSCANTRSYICYKNKTSDLFINSCGTSDQAYLEVSHGQCYKFHPECLSWKRAHVVCSAEGGHLAVINSAAEARLLQELYAKKFETISRCNSIFMHFGFRNPEENDSPYWFTIDGQTLEEAGFAVWAPNQPDNFHSVEYCGTAVFRNATDETMMALNDIGCSTRLSFICEINGARTPYNEQSEEQH</sequence>
<dbReference type="InterPro" id="IPR016186">
    <property type="entry name" value="C-type_lectin-like/link_sf"/>
</dbReference>
<dbReference type="Pfam" id="PF00059">
    <property type="entry name" value="Lectin_C"/>
    <property type="match status" value="2"/>
</dbReference>
<protein>
    <recommendedName>
        <fullName evidence="3">C-type lectin domain-containing protein</fullName>
    </recommendedName>
</protein>
<dbReference type="PROSITE" id="PS00615">
    <property type="entry name" value="C_TYPE_LECTIN_1"/>
    <property type="match status" value="1"/>
</dbReference>
<dbReference type="Proteomes" id="UP001153292">
    <property type="component" value="Chromosome 10"/>
</dbReference>
<name>A0ABN8AR37_CHISP</name>
<dbReference type="EMBL" id="OU963903">
    <property type="protein sequence ID" value="CAH0398086.1"/>
    <property type="molecule type" value="Genomic_DNA"/>
</dbReference>
<dbReference type="InterPro" id="IPR001304">
    <property type="entry name" value="C-type_lectin-like"/>
</dbReference>
<accession>A0ABN8AR37</accession>
<organism evidence="4 5">
    <name type="scientific">Chilo suppressalis</name>
    <name type="common">Asiatic rice borer moth</name>
    <dbReference type="NCBI Taxonomy" id="168631"/>
    <lineage>
        <taxon>Eukaryota</taxon>
        <taxon>Metazoa</taxon>
        <taxon>Ecdysozoa</taxon>
        <taxon>Arthropoda</taxon>
        <taxon>Hexapoda</taxon>
        <taxon>Insecta</taxon>
        <taxon>Pterygota</taxon>
        <taxon>Neoptera</taxon>
        <taxon>Endopterygota</taxon>
        <taxon>Lepidoptera</taxon>
        <taxon>Glossata</taxon>
        <taxon>Ditrysia</taxon>
        <taxon>Pyraloidea</taxon>
        <taxon>Crambidae</taxon>
        <taxon>Crambinae</taxon>
        <taxon>Chilo</taxon>
    </lineage>
</organism>
<evidence type="ECO:0000313" key="4">
    <source>
        <dbReference type="EMBL" id="CAH0398086.1"/>
    </source>
</evidence>
<feature type="domain" description="C-type lectin" evidence="3">
    <location>
        <begin position="47"/>
        <end position="158"/>
    </location>
</feature>
<dbReference type="PROSITE" id="PS50041">
    <property type="entry name" value="C_TYPE_LECTIN_2"/>
    <property type="match status" value="2"/>
</dbReference>
<dbReference type="SMART" id="SM00034">
    <property type="entry name" value="CLECT"/>
    <property type="match status" value="2"/>
</dbReference>
<dbReference type="PANTHER" id="PTHR22801">
    <property type="entry name" value="LITHOSTATHINE"/>
    <property type="match status" value="1"/>
</dbReference>
<keyword evidence="1" id="KW-1015">Disulfide bond</keyword>
<dbReference type="PANTHER" id="PTHR22801:SF63">
    <property type="entry name" value="C-TYPE LECTIN DOMAIN-CONTAINING PROTEIN"/>
    <property type="match status" value="1"/>
</dbReference>
<dbReference type="InterPro" id="IPR018378">
    <property type="entry name" value="C-type_lectin_CS"/>
</dbReference>
<reference evidence="4" key="1">
    <citation type="submission" date="2021-12" db="EMBL/GenBank/DDBJ databases">
        <authorList>
            <person name="King R."/>
        </authorList>
    </citation>
    <scope>NUCLEOTIDE SEQUENCE</scope>
</reference>
<dbReference type="InterPro" id="IPR050801">
    <property type="entry name" value="Ca-Dep_Lectins_ImmuneDev"/>
</dbReference>
<keyword evidence="2" id="KW-0732">Signal</keyword>
<feature type="chain" id="PRO_5046453056" description="C-type lectin domain-containing protein" evidence="2">
    <location>
        <begin position="21"/>
        <end position="331"/>
    </location>
</feature>
<dbReference type="InterPro" id="IPR016187">
    <property type="entry name" value="CTDL_fold"/>
</dbReference>
<evidence type="ECO:0000259" key="3">
    <source>
        <dbReference type="PROSITE" id="PS50041"/>
    </source>
</evidence>
<dbReference type="Gene3D" id="3.10.100.10">
    <property type="entry name" value="Mannose-Binding Protein A, subunit A"/>
    <property type="match status" value="2"/>
</dbReference>